<reference evidence="1 2" key="1">
    <citation type="submission" date="2023-06" db="EMBL/GenBank/DDBJ databases">
        <title>Five Gram-positive bacteria isolated from mangrove sediments in Shenzhen, Guangdong, China.</title>
        <authorList>
            <person name="Yu S."/>
            <person name="Zheng W."/>
            <person name="Huang Y."/>
        </authorList>
    </citation>
    <scope>NUCLEOTIDE SEQUENCE [LARGE SCALE GENOMIC DNA]</scope>
    <source>
        <strain evidence="1 2">SaN35-3</strain>
    </source>
</reference>
<dbReference type="InterPro" id="IPR005585">
    <property type="entry name" value="DUF327"/>
</dbReference>
<name>A0ABY9JW65_9BACI</name>
<dbReference type="InterPro" id="IPR024042">
    <property type="entry name" value="TM1646-like_dom_sf"/>
</dbReference>
<gene>
    <name evidence="1" type="ORF">LC087_13925</name>
</gene>
<dbReference type="Proteomes" id="UP001197974">
    <property type="component" value="Chromosome"/>
</dbReference>
<keyword evidence="2" id="KW-1185">Reference proteome</keyword>
<protein>
    <submittedName>
        <fullName evidence="1">DUF327 family protein</fullName>
    </submittedName>
</protein>
<evidence type="ECO:0000313" key="1">
    <source>
        <dbReference type="EMBL" id="WLR41911.1"/>
    </source>
</evidence>
<organism evidence="1 2">
    <name type="scientific">Bacillus carboniphilus</name>
    <dbReference type="NCBI Taxonomy" id="86663"/>
    <lineage>
        <taxon>Bacteria</taxon>
        <taxon>Bacillati</taxon>
        <taxon>Bacillota</taxon>
        <taxon>Bacilli</taxon>
        <taxon>Bacillales</taxon>
        <taxon>Bacillaceae</taxon>
        <taxon>Bacillus</taxon>
    </lineage>
</organism>
<dbReference type="Pfam" id="PF03885">
    <property type="entry name" value="DUF327"/>
    <property type="match status" value="1"/>
</dbReference>
<proteinExistence type="predicted"/>
<accession>A0ABY9JW65</accession>
<dbReference type="EMBL" id="CP129013">
    <property type="protein sequence ID" value="WLR41911.1"/>
    <property type="molecule type" value="Genomic_DNA"/>
</dbReference>
<dbReference type="RefSeq" id="WP_306019659.1">
    <property type="nucleotide sequence ID" value="NZ_CP129013.1"/>
</dbReference>
<dbReference type="Gene3D" id="1.20.120.490">
    <property type="entry name" value="Hypothetical protein TM1646-like domain"/>
    <property type="match status" value="1"/>
</dbReference>
<sequence>MKINQEIRSTIEHINKETKNNGKPSVTFHQVVEEQGYKQKVNQLNMLLKDIDLASERLVRSQTVQELSQYKNLIKNFIQEVVSHGLSLKKVDHFDQFYQKKNVCNYRKNR</sequence>
<dbReference type="SUPFAM" id="SSF158397">
    <property type="entry name" value="TM1646-like"/>
    <property type="match status" value="1"/>
</dbReference>
<evidence type="ECO:0000313" key="2">
    <source>
        <dbReference type="Proteomes" id="UP001197974"/>
    </source>
</evidence>